<organism evidence="1 2">
    <name type="scientific">Rosenbergiella australiborealis</name>
    <dbReference type="NCBI Taxonomy" id="1544696"/>
    <lineage>
        <taxon>Bacteria</taxon>
        <taxon>Pseudomonadati</taxon>
        <taxon>Pseudomonadota</taxon>
        <taxon>Gammaproteobacteria</taxon>
        <taxon>Enterobacterales</taxon>
        <taxon>Erwiniaceae</taxon>
        <taxon>Rosenbergiella</taxon>
    </lineage>
</organism>
<reference evidence="1 2" key="1">
    <citation type="submission" date="2020-04" db="EMBL/GenBank/DDBJ databases">
        <title>Genome sequencing of Rosenbergiella species.</title>
        <authorList>
            <person name="Alvarez-Perez S."/>
            <person name="Lievens B."/>
        </authorList>
    </citation>
    <scope>NUCLEOTIDE SEQUENCE [LARGE SCALE GENOMIC DNA]</scope>
    <source>
        <strain evidence="1 2">CdVSA20.1</strain>
    </source>
</reference>
<dbReference type="Proteomes" id="UP000786875">
    <property type="component" value="Unassembled WGS sequence"/>
</dbReference>
<accession>A0ABS5T3U5</accession>
<dbReference type="EMBL" id="JABBFO010000003">
    <property type="protein sequence ID" value="MBT0726822.1"/>
    <property type="molecule type" value="Genomic_DNA"/>
</dbReference>
<dbReference type="RefSeq" id="WP_214212636.1">
    <property type="nucleotide sequence ID" value="NZ_JABBFO010000003.1"/>
</dbReference>
<comment type="caution">
    <text evidence="1">The sequence shown here is derived from an EMBL/GenBank/DDBJ whole genome shotgun (WGS) entry which is preliminary data.</text>
</comment>
<keyword evidence="2" id="KW-1185">Reference proteome</keyword>
<protein>
    <submittedName>
        <fullName evidence="1">Uncharacterized protein</fullName>
    </submittedName>
</protein>
<proteinExistence type="predicted"/>
<name>A0ABS5T3U5_9GAMM</name>
<evidence type="ECO:0000313" key="2">
    <source>
        <dbReference type="Proteomes" id="UP000786875"/>
    </source>
</evidence>
<sequence>MSLPNQLPFNSYQANGASTVFTFEFYLISVDDLQVSIDGQRIDSGFSVIDVGKVTGGSVIFLTPPTAGRVVMLERVVPAYRSTDYQDNGDLLADTLNKDFDRLWMALQHISLYLDLTLQRPLLSGPFNAQHYRIINGADPIDEQDFATKHYIDQVALAQTLRVPEKNVSLLPLAKERANKLLAFDTGGQPIVILPDKGTAADVLLELEKETGAGKVGALTPDKDKTTTQQALDNLADRASEMEKSIGDITGGIGEWNSTVDYEMNEIVRIGLSLYIAKRKNSQSRPLSSKTSINDWCPLLLNDPITVTVPTLFDTLTQAVTYFDKTTATQPVTIVINGSIADKNIQVTNSALRQLIIRGGEIQLGTDNGIIAKGSGVNVEVNNVKYIGAGPTAGGDKWTNTAVANFAMDGAAMILKSVTTTKVYYGAQAARAFLSAEYSSFLSGGDAGVLAFDGGQIYLKRCESNQCYDAAHGLGYGYVAEAGGSIWLQNCSSTLNVIAGLFANIGGHIRDDDGRHSGNVRACKVCAGSNIEMMGSQMNNSNTTNAEVLGGALSAWNTQFNGSKEGNGMYVTGGGVVHLHNCSTNSNKAYGIISEGLSSVKLYSSHTASGNKAGPCLPATFQQLGENGGWISN</sequence>
<gene>
    <name evidence="1" type="ORF">HGT73_05395</name>
</gene>
<evidence type="ECO:0000313" key="1">
    <source>
        <dbReference type="EMBL" id="MBT0726822.1"/>
    </source>
</evidence>